<accession>A0ABV7XU02</accession>
<gene>
    <name evidence="1" type="ORF">ACFONJ_07600</name>
</gene>
<evidence type="ECO:0000313" key="1">
    <source>
        <dbReference type="EMBL" id="MFC3755826.1"/>
    </source>
</evidence>
<proteinExistence type="predicted"/>
<reference evidence="2" key="1">
    <citation type="journal article" date="2019" name="Int. J. Syst. Evol. Microbiol.">
        <title>The Global Catalogue of Microorganisms (GCM) 10K type strain sequencing project: providing services to taxonomists for standard genome sequencing and annotation.</title>
        <authorList>
            <consortium name="The Broad Institute Genomics Platform"/>
            <consortium name="The Broad Institute Genome Sequencing Center for Infectious Disease"/>
            <person name="Wu L."/>
            <person name="Ma J."/>
        </authorList>
    </citation>
    <scope>NUCLEOTIDE SEQUENCE [LARGE SCALE GENOMIC DNA]</scope>
    <source>
        <strain evidence="2">CECT 7798</strain>
    </source>
</reference>
<keyword evidence="2" id="KW-1185">Reference proteome</keyword>
<dbReference type="RefSeq" id="WP_290295901.1">
    <property type="nucleotide sequence ID" value="NZ_JAUFQR010000001.1"/>
</dbReference>
<comment type="caution">
    <text evidence="1">The sequence shown here is derived from an EMBL/GenBank/DDBJ whole genome shotgun (WGS) entry which is preliminary data.</text>
</comment>
<evidence type="ECO:0000313" key="2">
    <source>
        <dbReference type="Proteomes" id="UP001595735"/>
    </source>
</evidence>
<organism evidence="1 2">
    <name type="scientific">Chryseobacterium tructae</name>
    <dbReference type="NCBI Taxonomy" id="1037380"/>
    <lineage>
        <taxon>Bacteria</taxon>
        <taxon>Pseudomonadati</taxon>
        <taxon>Bacteroidota</taxon>
        <taxon>Flavobacteriia</taxon>
        <taxon>Flavobacteriales</taxon>
        <taxon>Weeksellaceae</taxon>
        <taxon>Chryseobacterium group</taxon>
        <taxon>Chryseobacterium</taxon>
    </lineage>
</organism>
<name>A0ABV7XU02_9FLAO</name>
<dbReference type="Proteomes" id="UP001595735">
    <property type="component" value="Unassembled WGS sequence"/>
</dbReference>
<dbReference type="EMBL" id="JBHRYO010000002">
    <property type="protein sequence ID" value="MFC3755826.1"/>
    <property type="molecule type" value="Genomic_DNA"/>
</dbReference>
<protein>
    <submittedName>
        <fullName evidence="1">Uncharacterized protein</fullName>
    </submittedName>
</protein>
<sequence>MVQNKLLKIDSIGDESTELLKILDVIINYNTHITECFFSIPCFDGLPNENFEGSFMEFYDRVNKEDELLIMNIDDLKRKISGVHQVFDLLLLIDHKTDQFKKYTIEEENIMYRNIYLTIAYFDGGFWEISSQDNLLIEGLENTLNF</sequence>